<dbReference type="EMBL" id="MCFL01000042">
    <property type="protein sequence ID" value="ORZ32737.1"/>
    <property type="molecule type" value="Genomic_DNA"/>
</dbReference>
<evidence type="ECO:0000256" key="1">
    <source>
        <dbReference type="SAM" id="MobiDB-lite"/>
    </source>
</evidence>
<keyword evidence="3" id="KW-1185">Reference proteome</keyword>
<accession>A0A1Y2HDS6</accession>
<proteinExistence type="predicted"/>
<gene>
    <name evidence="2" type="ORF">BCR44DRAFT_1439496</name>
</gene>
<feature type="region of interest" description="Disordered" evidence="1">
    <location>
        <begin position="34"/>
        <end position="55"/>
    </location>
</feature>
<evidence type="ECO:0000313" key="2">
    <source>
        <dbReference type="EMBL" id="ORZ32737.1"/>
    </source>
</evidence>
<protein>
    <submittedName>
        <fullName evidence="2">Uncharacterized protein</fullName>
    </submittedName>
</protein>
<comment type="caution">
    <text evidence="2">The sequence shown here is derived from an EMBL/GenBank/DDBJ whole genome shotgun (WGS) entry which is preliminary data.</text>
</comment>
<name>A0A1Y2HDS6_9FUNG</name>
<dbReference type="AlphaFoldDB" id="A0A1Y2HDS6"/>
<dbReference type="Proteomes" id="UP000193411">
    <property type="component" value="Unassembled WGS sequence"/>
</dbReference>
<evidence type="ECO:0000313" key="3">
    <source>
        <dbReference type="Proteomes" id="UP000193411"/>
    </source>
</evidence>
<reference evidence="2 3" key="1">
    <citation type="submission" date="2016-07" db="EMBL/GenBank/DDBJ databases">
        <title>Pervasive Adenine N6-methylation of Active Genes in Fungi.</title>
        <authorList>
            <consortium name="DOE Joint Genome Institute"/>
            <person name="Mondo S.J."/>
            <person name="Dannebaum R.O."/>
            <person name="Kuo R.C."/>
            <person name="Labutti K."/>
            <person name="Haridas S."/>
            <person name="Kuo A."/>
            <person name="Salamov A."/>
            <person name="Ahrendt S.R."/>
            <person name="Lipzen A."/>
            <person name="Sullivan W."/>
            <person name="Andreopoulos W.B."/>
            <person name="Clum A."/>
            <person name="Lindquist E."/>
            <person name="Daum C."/>
            <person name="Ramamoorthy G.K."/>
            <person name="Gryganskyi A."/>
            <person name="Culley D."/>
            <person name="Magnuson J.K."/>
            <person name="James T.Y."/>
            <person name="O'Malley M.A."/>
            <person name="Stajich J.E."/>
            <person name="Spatafora J.W."/>
            <person name="Visel A."/>
            <person name="Grigoriev I.V."/>
        </authorList>
    </citation>
    <scope>NUCLEOTIDE SEQUENCE [LARGE SCALE GENOMIC DNA]</scope>
    <source>
        <strain evidence="2 3">PL171</strain>
    </source>
</reference>
<organism evidence="2 3">
    <name type="scientific">Catenaria anguillulae PL171</name>
    <dbReference type="NCBI Taxonomy" id="765915"/>
    <lineage>
        <taxon>Eukaryota</taxon>
        <taxon>Fungi</taxon>
        <taxon>Fungi incertae sedis</taxon>
        <taxon>Blastocladiomycota</taxon>
        <taxon>Blastocladiomycetes</taxon>
        <taxon>Blastocladiales</taxon>
        <taxon>Catenariaceae</taxon>
        <taxon>Catenaria</taxon>
    </lineage>
</organism>
<sequence length="103" mass="10175">MAATMGPDMTGGFLTGAATAGGLRLRASALASSASESPWSSPSLSPLPLASASSRVCPSPTLSAGSSFLASIVAACPPCTAPWTRPRIIALTPSHTTSMSSNP</sequence>